<dbReference type="HOGENOM" id="CLU_044694_2_1_0"/>
<dbReference type="PANTHER" id="PTHR34388:SF1">
    <property type="entry name" value="DNA POLYMERASE III SUBUNIT DELTA"/>
    <property type="match status" value="1"/>
</dbReference>
<keyword evidence="6" id="KW-0239">DNA-directed DNA polymerase</keyword>
<evidence type="ECO:0000256" key="7">
    <source>
        <dbReference type="ARBA" id="ARBA00034754"/>
    </source>
</evidence>
<dbReference type="GO" id="GO:0003887">
    <property type="term" value="F:DNA-directed DNA polymerase activity"/>
    <property type="evidence" value="ECO:0007669"/>
    <property type="project" value="UniProtKB-KW"/>
</dbReference>
<dbReference type="Gene3D" id="3.40.50.300">
    <property type="entry name" value="P-loop containing nucleotide triphosphate hydrolases"/>
    <property type="match status" value="1"/>
</dbReference>
<dbReference type="NCBIfam" id="TIGR01128">
    <property type="entry name" value="holA"/>
    <property type="match status" value="1"/>
</dbReference>
<dbReference type="InterPro" id="IPR027417">
    <property type="entry name" value="P-loop_NTPase"/>
</dbReference>
<dbReference type="EMBL" id="DF820457">
    <property type="protein sequence ID" value="GAK51774.1"/>
    <property type="molecule type" value="Genomic_DNA"/>
</dbReference>
<comment type="similarity">
    <text evidence="7">Belongs to the DNA polymerase HolA subunit family.</text>
</comment>
<evidence type="ECO:0000256" key="6">
    <source>
        <dbReference type="ARBA" id="ARBA00022932"/>
    </source>
</evidence>
<dbReference type="GO" id="GO:0003677">
    <property type="term" value="F:DNA binding"/>
    <property type="evidence" value="ECO:0007669"/>
    <property type="project" value="InterPro"/>
</dbReference>
<dbReference type="Gene3D" id="1.20.272.10">
    <property type="match status" value="1"/>
</dbReference>
<dbReference type="SUPFAM" id="SSF48019">
    <property type="entry name" value="post-AAA+ oligomerization domain-like"/>
    <property type="match status" value="1"/>
</dbReference>
<reference evidence="11" key="1">
    <citation type="journal article" date="2015" name="PeerJ">
        <title>First genomic representation of candidate bacterial phylum KSB3 points to enhanced environmental sensing as a trigger of wastewater bulking.</title>
        <authorList>
            <person name="Sekiguchi Y."/>
            <person name="Ohashi A."/>
            <person name="Parks D.H."/>
            <person name="Yamauchi T."/>
            <person name="Tyson G.W."/>
            <person name="Hugenholtz P."/>
        </authorList>
    </citation>
    <scope>NUCLEOTIDE SEQUENCE [LARGE SCALE GENOMIC DNA]</scope>
</reference>
<dbReference type="AlphaFoldDB" id="A0A081BN08"/>
<keyword evidence="4" id="KW-0548">Nucleotidyltransferase</keyword>
<evidence type="ECO:0000256" key="5">
    <source>
        <dbReference type="ARBA" id="ARBA00022705"/>
    </source>
</evidence>
<dbReference type="Pfam" id="PF21694">
    <property type="entry name" value="DNA_pol3_delta_C"/>
    <property type="match status" value="1"/>
</dbReference>
<keyword evidence="5" id="KW-0235">DNA replication</keyword>
<dbReference type="PANTHER" id="PTHR34388">
    <property type="entry name" value="DNA POLYMERASE III SUBUNIT DELTA"/>
    <property type="match status" value="1"/>
</dbReference>
<dbReference type="InterPro" id="IPR048466">
    <property type="entry name" value="DNA_pol3_delta-like_C"/>
</dbReference>
<proteinExistence type="inferred from homology"/>
<keyword evidence="12" id="KW-1185">Reference proteome</keyword>
<dbReference type="GO" id="GO:0009360">
    <property type="term" value="C:DNA polymerase III complex"/>
    <property type="evidence" value="ECO:0007669"/>
    <property type="project" value="InterPro"/>
</dbReference>
<evidence type="ECO:0000256" key="4">
    <source>
        <dbReference type="ARBA" id="ARBA00022695"/>
    </source>
</evidence>
<protein>
    <recommendedName>
        <fullName evidence="2">DNA polymerase III subunit delta</fullName>
        <ecNumber evidence="1">2.7.7.7</ecNumber>
    </recommendedName>
</protein>
<dbReference type="Pfam" id="PF06144">
    <property type="entry name" value="DNA_pol3_delta"/>
    <property type="match status" value="1"/>
</dbReference>
<accession>A0A081BN08</accession>
<comment type="catalytic activity">
    <reaction evidence="8">
        <text>DNA(n) + a 2'-deoxyribonucleoside 5'-triphosphate = DNA(n+1) + diphosphate</text>
        <dbReference type="Rhea" id="RHEA:22508"/>
        <dbReference type="Rhea" id="RHEA-COMP:17339"/>
        <dbReference type="Rhea" id="RHEA-COMP:17340"/>
        <dbReference type="ChEBI" id="CHEBI:33019"/>
        <dbReference type="ChEBI" id="CHEBI:61560"/>
        <dbReference type="ChEBI" id="CHEBI:173112"/>
        <dbReference type="EC" id="2.7.7.7"/>
    </reaction>
</comment>
<evidence type="ECO:0000313" key="11">
    <source>
        <dbReference type="EMBL" id="GAK51774.1"/>
    </source>
</evidence>
<evidence type="ECO:0000256" key="1">
    <source>
        <dbReference type="ARBA" id="ARBA00012417"/>
    </source>
</evidence>
<feature type="domain" description="DNA polymerase III delta subunit-like C-terminal" evidence="10">
    <location>
        <begin position="213"/>
        <end position="334"/>
    </location>
</feature>
<dbReference type="STRING" id="1499966.U14_03020"/>
<keyword evidence="3" id="KW-0808">Transferase</keyword>
<dbReference type="InterPro" id="IPR008921">
    <property type="entry name" value="DNA_pol3_clamp-load_cplx_C"/>
</dbReference>
<dbReference type="InterPro" id="IPR005790">
    <property type="entry name" value="DNA_polIII_delta"/>
</dbReference>
<evidence type="ECO:0000259" key="9">
    <source>
        <dbReference type="Pfam" id="PF06144"/>
    </source>
</evidence>
<evidence type="ECO:0000259" key="10">
    <source>
        <dbReference type="Pfam" id="PF21694"/>
    </source>
</evidence>
<evidence type="ECO:0000256" key="2">
    <source>
        <dbReference type="ARBA" id="ARBA00017703"/>
    </source>
</evidence>
<dbReference type="EC" id="2.7.7.7" evidence="1"/>
<gene>
    <name evidence="11" type="ORF">U14_03020</name>
</gene>
<evidence type="ECO:0000256" key="8">
    <source>
        <dbReference type="ARBA" id="ARBA00049244"/>
    </source>
</evidence>
<feature type="domain" description="DNA polymerase III delta N-terminal" evidence="9">
    <location>
        <begin position="26"/>
        <end position="139"/>
    </location>
</feature>
<sequence>MAGKNDTLNYNEFTRQVEKGQIKPLYVFQGQETFLMEEALDLLKKTLIADSAADFNFNKFSAADANIGDLLDQAQTMPFLSKWRLIILTDAHDLSAAAQKLMLPYLTNPNVSTCLVMTATKLDSRTKFAQALAEHGETVQFWKLFERDLPGWIINRAKRYGYTMTQQTASYLFEIVGNELRQLDNEIKKMIAYTTTKEITIAVAQQVVGDVRERDVFELVDAIGAGNVIHALKILRQLLIEGEEPLKILALITRQIRLLWKTKACVNEQKSISAQQLAGKISVAPRSAETLLQQAPRFSQQKLKSALKRIGSVDRALKTSTNDPNILLEDLFIDLCM</sequence>
<name>A0A081BN08_9BACT</name>
<evidence type="ECO:0000256" key="3">
    <source>
        <dbReference type="ARBA" id="ARBA00022679"/>
    </source>
</evidence>
<dbReference type="SUPFAM" id="SSF52540">
    <property type="entry name" value="P-loop containing nucleoside triphosphate hydrolases"/>
    <property type="match status" value="1"/>
</dbReference>
<dbReference type="Proteomes" id="UP000030700">
    <property type="component" value="Unassembled WGS sequence"/>
</dbReference>
<evidence type="ECO:0000313" key="12">
    <source>
        <dbReference type="Proteomes" id="UP000030700"/>
    </source>
</evidence>
<organism evidence="11">
    <name type="scientific">Candidatus Moduliflexus flocculans</name>
    <dbReference type="NCBI Taxonomy" id="1499966"/>
    <lineage>
        <taxon>Bacteria</taxon>
        <taxon>Candidatus Moduliflexota</taxon>
        <taxon>Candidatus Moduliflexia</taxon>
        <taxon>Candidatus Moduliflexales</taxon>
        <taxon>Candidatus Moduliflexaceae</taxon>
    </lineage>
</organism>
<dbReference type="GO" id="GO:0006261">
    <property type="term" value="P:DNA-templated DNA replication"/>
    <property type="evidence" value="ECO:0007669"/>
    <property type="project" value="TreeGrafter"/>
</dbReference>
<dbReference type="InterPro" id="IPR010372">
    <property type="entry name" value="DNA_pol3_delta_N"/>
</dbReference>
<dbReference type="Gene3D" id="1.10.8.60">
    <property type="match status" value="1"/>
</dbReference>